<comment type="similarity">
    <text evidence="1">Belongs to the transferase hexapeptide repeat family.</text>
</comment>
<dbReference type="Proteomes" id="UP000244925">
    <property type="component" value="Unassembled WGS sequence"/>
</dbReference>
<proteinExistence type="inferred from homology"/>
<evidence type="ECO:0000256" key="1">
    <source>
        <dbReference type="ARBA" id="ARBA00007274"/>
    </source>
</evidence>
<dbReference type="EMBL" id="PUBV01000019">
    <property type="protein sequence ID" value="PWB06823.1"/>
    <property type="molecule type" value="Genomic_DNA"/>
</dbReference>
<dbReference type="GeneID" id="93425706"/>
<dbReference type="PANTHER" id="PTHR43300">
    <property type="entry name" value="ACETYLTRANSFERASE"/>
    <property type="match status" value="1"/>
</dbReference>
<dbReference type="InterPro" id="IPR050179">
    <property type="entry name" value="Trans_hexapeptide_repeat"/>
</dbReference>
<dbReference type="PANTHER" id="PTHR43300:SF4">
    <property type="entry name" value="ACYL-[ACYL-CARRIER-PROTEIN]--UDP-N-ACETYLGLUCOSAMINE O-ACYLTRANSFERASE"/>
    <property type="match status" value="1"/>
</dbReference>
<dbReference type="CDD" id="cd03358">
    <property type="entry name" value="LbH_WxcM_N_like"/>
    <property type="match status" value="1"/>
</dbReference>
<dbReference type="InterPro" id="IPR001451">
    <property type="entry name" value="Hexapep"/>
</dbReference>
<dbReference type="AlphaFoldDB" id="A0A2V1IQM8"/>
<dbReference type="Pfam" id="PF00132">
    <property type="entry name" value="Hexapep"/>
    <property type="match status" value="3"/>
</dbReference>
<accession>A0A2V1IQM8</accession>
<reference evidence="3" key="1">
    <citation type="submission" date="2018-02" db="EMBL/GenBank/DDBJ databases">
        <authorList>
            <person name="Clavel T."/>
            <person name="Strowig T."/>
        </authorList>
    </citation>
    <scope>NUCLEOTIDE SEQUENCE [LARGE SCALE GENOMIC DNA]</scope>
    <source>
        <strain evidence="3">DSM 100764</strain>
    </source>
</reference>
<dbReference type="RefSeq" id="WP_107036464.1">
    <property type="nucleotide sequence ID" value="NZ_CP098825.1"/>
</dbReference>
<comment type="caution">
    <text evidence="2">The sequence shown here is derived from an EMBL/GenBank/DDBJ whole genome shotgun (WGS) entry which is preliminary data.</text>
</comment>
<dbReference type="Gene3D" id="2.160.10.10">
    <property type="entry name" value="Hexapeptide repeat proteins"/>
    <property type="match status" value="1"/>
</dbReference>
<dbReference type="SUPFAM" id="SSF51161">
    <property type="entry name" value="Trimeric LpxA-like enzymes"/>
    <property type="match status" value="1"/>
</dbReference>
<gene>
    <name evidence="2" type="ORF">C5O25_09150</name>
</gene>
<name>A0A2V1IQM8_9BACT</name>
<sequence length="201" mass="21282">MPGQTSETYIDSTSIVDDGAVIGHGCRIWHFCHVMGGATIGDGCTLGQNVMIADGVSLGRNVKVQNNVSVYSGVTVEDNVFLGPSCVFTNVRNPRSEICRRGQYERTLVREGATIGGNATIRCGVTIGRYGFVGAGSVVTADVPDYAVVTGVPARHSGWMSRYGALLEFDSTGMAVCPESGIIYRNENGTVYEESDGNGDI</sequence>
<protein>
    <submittedName>
        <fullName evidence="2">N-acetyltransferase</fullName>
    </submittedName>
</protein>
<keyword evidence="3" id="KW-1185">Reference proteome</keyword>
<evidence type="ECO:0000313" key="3">
    <source>
        <dbReference type="Proteomes" id="UP000244925"/>
    </source>
</evidence>
<evidence type="ECO:0000313" key="2">
    <source>
        <dbReference type="EMBL" id="PWB06823.1"/>
    </source>
</evidence>
<keyword evidence="2" id="KW-0808">Transferase</keyword>
<dbReference type="GO" id="GO:0016740">
    <property type="term" value="F:transferase activity"/>
    <property type="evidence" value="ECO:0007669"/>
    <property type="project" value="UniProtKB-KW"/>
</dbReference>
<dbReference type="InterPro" id="IPR011004">
    <property type="entry name" value="Trimer_LpxA-like_sf"/>
</dbReference>
<organism evidence="2 3">
    <name type="scientific">Paramuribaculum intestinale</name>
    <dbReference type="NCBI Taxonomy" id="2094151"/>
    <lineage>
        <taxon>Bacteria</taxon>
        <taxon>Pseudomonadati</taxon>
        <taxon>Bacteroidota</taxon>
        <taxon>Bacteroidia</taxon>
        <taxon>Bacteroidales</taxon>
        <taxon>Muribaculaceae</taxon>
        <taxon>Paramuribaculum</taxon>
    </lineage>
</organism>